<dbReference type="EMBL" id="FXYH01000001">
    <property type="protein sequence ID" value="SMX33175.1"/>
    <property type="molecule type" value="Genomic_DNA"/>
</dbReference>
<accession>A0A238JRJ5</accession>
<proteinExistence type="predicted"/>
<name>A0A238JRJ5_9RHOB</name>
<dbReference type="OrthoDB" id="9807941at2"/>
<keyword evidence="2" id="KW-1185">Reference proteome</keyword>
<reference evidence="1 2" key="1">
    <citation type="submission" date="2017-05" db="EMBL/GenBank/DDBJ databases">
        <authorList>
            <person name="Song R."/>
            <person name="Chenine A.L."/>
            <person name="Ruprecht R.M."/>
        </authorList>
    </citation>
    <scope>NUCLEOTIDE SEQUENCE [LARGE SCALE GENOMIC DNA]</scope>
    <source>
        <strain evidence="1 2">CECT 8663</strain>
    </source>
</reference>
<dbReference type="RefSeq" id="WP_141467919.1">
    <property type="nucleotide sequence ID" value="NZ_FXYH01000001.1"/>
</dbReference>
<sequence length="273" mass="28208">MTITTPMMKMTPDFTPVARAFALQTRIAGQSSETMMRLAMLPWNSWTAGVTALKTTPAAKPAAKPQAAPVAVAKKAAVAKPLAKKAAPKTPEKSVADVAAKPVALVAETPVAAKPVAVKPEAAAPVAPAKIVAAPVADKPVAKAKPVDSKPAAPVAAVVAETKPVPKAAAKVEAKPEIKAAAKVAPKAETKADADKPAMLKAARNGQPDDLTQLKGVGPKLALALQEAGIYHYDQIAEWTDVQTAWVDENIAGVRGRASRNEWVEQALELATA</sequence>
<evidence type="ECO:0000313" key="2">
    <source>
        <dbReference type="Proteomes" id="UP000220836"/>
    </source>
</evidence>
<gene>
    <name evidence="1" type="ORF">PEV8663_00184</name>
</gene>
<dbReference type="AlphaFoldDB" id="A0A238JRJ5"/>
<dbReference type="Proteomes" id="UP000220836">
    <property type="component" value="Unassembled WGS sequence"/>
</dbReference>
<organism evidence="1 2">
    <name type="scientific">Pelagimonas varians</name>
    <dbReference type="NCBI Taxonomy" id="696760"/>
    <lineage>
        <taxon>Bacteria</taxon>
        <taxon>Pseudomonadati</taxon>
        <taxon>Pseudomonadota</taxon>
        <taxon>Alphaproteobacteria</taxon>
        <taxon>Rhodobacterales</taxon>
        <taxon>Roseobacteraceae</taxon>
        <taxon>Pelagimonas</taxon>
    </lineage>
</organism>
<protein>
    <submittedName>
        <fullName evidence="1">NADH dehydrogenase subunit E</fullName>
    </submittedName>
</protein>
<evidence type="ECO:0000313" key="1">
    <source>
        <dbReference type="EMBL" id="SMX33175.1"/>
    </source>
</evidence>
<dbReference type="Gene3D" id="1.10.150.20">
    <property type="entry name" value="5' to 3' exonuclease, C-terminal subdomain"/>
    <property type="match status" value="1"/>
</dbReference>